<name>A0AA38W644_9ASTR</name>
<sequence length="186" mass="21075">MSDSLFDVYQNVESAKQLWNDLESKYIAEDASSKKSLVNDFNGYKMVDSRPMDECIAVSSVIDKQPPSWKDFKHTLKHQKEELYLVQLGSHIRIKESLRGQESDKNKTKHDVGQPSVHMVEGNKINQNHNGKCIKRKFEGRNKPNKKPTILVCWICNMTGHLKRDCRVNLNKKGMGNNNAGSSGGG</sequence>
<organism evidence="3 4">
    <name type="scientific">Centaurea solstitialis</name>
    <name type="common">yellow star-thistle</name>
    <dbReference type="NCBI Taxonomy" id="347529"/>
    <lineage>
        <taxon>Eukaryota</taxon>
        <taxon>Viridiplantae</taxon>
        <taxon>Streptophyta</taxon>
        <taxon>Embryophyta</taxon>
        <taxon>Tracheophyta</taxon>
        <taxon>Spermatophyta</taxon>
        <taxon>Magnoliopsida</taxon>
        <taxon>eudicotyledons</taxon>
        <taxon>Gunneridae</taxon>
        <taxon>Pentapetalae</taxon>
        <taxon>asterids</taxon>
        <taxon>campanulids</taxon>
        <taxon>Asterales</taxon>
        <taxon>Asteraceae</taxon>
        <taxon>Carduoideae</taxon>
        <taxon>Cardueae</taxon>
        <taxon>Centaureinae</taxon>
        <taxon>Centaurea</taxon>
    </lineage>
</organism>
<dbReference type="Proteomes" id="UP001172457">
    <property type="component" value="Chromosome 8"/>
</dbReference>
<dbReference type="GO" id="GO:0003676">
    <property type="term" value="F:nucleic acid binding"/>
    <property type="evidence" value="ECO:0007669"/>
    <property type="project" value="InterPro"/>
</dbReference>
<dbReference type="GO" id="GO:0008270">
    <property type="term" value="F:zinc ion binding"/>
    <property type="evidence" value="ECO:0007669"/>
    <property type="project" value="UniProtKB-KW"/>
</dbReference>
<evidence type="ECO:0000313" key="4">
    <source>
        <dbReference type="Proteomes" id="UP001172457"/>
    </source>
</evidence>
<reference evidence="3" key="1">
    <citation type="submission" date="2023-03" db="EMBL/GenBank/DDBJ databases">
        <title>Chromosome-scale reference genome and RAD-based genetic map of yellow starthistle (Centaurea solstitialis) reveal putative structural variation and QTLs associated with invader traits.</title>
        <authorList>
            <person name="Reatini B."/>
            <person name="Cang F.A."/>
            <person name="Jiang Q."/>
            <person name="Mckibben M.T.W."/>
            <person name="Barker M.S."/>
            <person name="Rieseberg L.H."/>
            <person name="Dlugosch K.M."/>
        </authorList>
    </citation>
    <scope>NUCLEOTIDE SEQUENCE</scope>
    <source>
        <strain evidence="3">CAN-66</strain>
        <tissue evidence="3">Leaf</tissue>
    </source>
</reference>
<keyword evidence="1" id="KW-0863">Zinc-finger</keyword>
<dbReference type="InterPro" id="IPR001878">
    <property type="entry name" value="Znf_CCHC"/>
</dbReference>
<comment type="caution">
    <text evidence="3">The sequence shown here is derived from an EMBL/GenBank/DDBJ whole genome shotgun (WGS) entry which is preliminary data.</text>
</comment>
<dbReference type="SUPFAM" id="SSF57756">
    <property type="entry name" value="Retrovirus zinc finger-like domains"/>
    <property type="match status" value="1"/>
</dbReference>
<dbReference type="Pfam" id="PF14223">
    <property type="entry name" value="Retrotran_gag_2"/>
    <property type="match status" value="1"/>
</dbReference>
<keyword evidence="4" id="KW-1185">Reference proteome</keyword>
<accession>A0AA38W644</accession>
<evidence type="ECO:0000313" key="3">
    <source>
        <dbReference type="EMBL" id="KAJ9538834.1"/>
    </source>
</evidence>
<keyword evidence="1" id="KW-0479">Metal-binding</keyword>
<feature type="domain" description="CCHC-type" evidence="2">
    <location>
        <begin position="153"/>
        <end position="167"/>
    </location>
</feature>
<dbReference type="SMART" id="SM00343">
    <property type="entry name" value="ZnF_C2HC"/>
    <property type="match status" value="1"/>
</dbReference>
<dbReference type="PANTHER" id="PTHR47592">
    <property type="entry name" value="PBF68 PROTEIN"/>
    <property type="match status" value="1"/>
</dbReference>
<evidence type="ECO:0000256" key="1">
    <source>
        <dbReference type="PROSITE-ProRule" id="PRU00047"/>
    </source>
</evidence>
<keyword evidence="1" id="KW-0862">Zinc</keyword>
<protein>
    <recommendedName>
        <fullName evidence="2">CCHC-type domain-containing protein</fullName>
    </recommendedName>
</protein>
<dbReference type="PANTHER" id="PTHR47592:SF29">
    <property type="entry name" value="ZINC FINGER, CCHC-TYPE"/>
    <property type="match status" value="1"/>
</dbReference>
<gene>
    <name evidence="3" type="ORF">OSB04_031567</name>
</gene>
<dbReference type="EMBL" id="JARYMX010000008">
    <property type="protein sequence ID" value="KAJ9538834.1"/>
    <property type="molecule type" value="Genomic_DNA"/>
</dbReference>
<dbReference type="PROSITE" id="PS50158">
    <property type="entry name" value="ZF_CCHC"/>
    <property type="match status" value="1"/>
</dbReference>
<proteinExistence type="predicted"/>
<evidence type="ECO:0000259" key="2">
    <source>
        <dbReference type="PROSITE" id="PS50158"/>
    </source>
</evidence>
<dbReference type="InterPro" id="IPR036875">
    <property type="entry name" value="Znf_CCHC_sf"/>
</dbReference>
<dbReference type="AlphaFoldDB" id="A0AA38W644"/>